<dbReference type="EMBL" id="LGCI01000010">
    <property type="protein sequence ID" value="KOY81254.1"/>
    <property type="molecule type" value="Genomic_DNA"/>
</dbReference>
<reference evidence="1 2" key="1">
    <citation type="submission" date="2015-07" db="EMBL/GenBank/DDBJ databases">
        <title>Genome sequencing project for genomic taxonomy and phylogenomics of Bacillus-like bacteria.</title>
        <authorList>
            <person name="Liu B."/>
            <person name="Wang J."/>
            <person name="Zhu Y."/>
            <person name="Liu G."/>
            <person name="Chen Q."/>
            <person name="Chen Z."/>
            <person name="Che J."/>
            <person name="Ge C."/>
            <person name="Shi H."/>
            <person name="Pan Z."/>
            <person name="Liu X."/>
        </authorList>
    </citation>
    <scope>NUCLEOTIDE SEQUENCE [LARGE SCALE GENOMIC DNA]</scope>
    <source>
        <strain evidence="1 2">DSM 54</strain>
    </source>
</reference>
<comment type="caution">
    <text evidence="1">The sequence shown here is derived from an EMBL/GenBank/DDBJ whole genome shotgun (WGS) entry which is preliminary data.</text>
</comment>
<organism evidence="1 2">
    <name type="scientific">Lysinibacillus macroides</name>
    <dbReference type="NCBI Taxonomy" id="33935"/>
    <lineage>
        <taxon>Bacteria</taxon>
        <taxon>Bacillati</taxon>
        <taxon>Bacillota</taxon>
        <taxon>Bacilli</taxon>
        <taxon>Bacillales</taxon>
        <taxon>Bacillaceae</taxon>
        <taxon>Lysinibacillus</taxon>
    </lineage>
</organism>
<dbReference type="AlphaFoldDB" id="A0A0N1J048"/>
<dbReference type="RefSeq" id="WP_053996497.1">
    <property type="nucleotide sequence ID" value="NZ_CP065643.1"/>
</dbReference>
<accession>A0A0N1J048</accession>
<sequence length="87" mass="9997">MKKTFKHKTISHLSIEQGEFHLNFTCPCCRTLNSLRVGSKAINGVKDCAHCKEPVFVMLQQNDLLFPLLFNRAKAEKFITKMRKKSA</sequence>
<name>A0A0N1J048_9BACI</name>
<proteinExistence type="predicted"/>
<dbReference type="Proteomes" id="UP000037977">
    <property type="component" value="Unassembled WGS sequence"/>
</dbReference>
<dbReference type="PATRIC" id="fig|33935.3.peg.2644"/>
<gene>
    <name evidence="1" type="ORF">ADM90_19125</name>
</gene>
<evidence type="ECO:0000313" key="1">
    <source>
        <dbReference type="EMBL" id="KOY81254.1"/>
    </source>
</evidence>
<evidence type="ECO:0000313" key="2">
    <source>
        <dbReference type="Proteomes" id="UP000037977"/>
    </source>
</evidence>
<keyword evidence="2" id="KW-1185">Reference proteome</keyword>
<protein>
    <submittedName>
        <fullName evidence="1">Uncharacterized protein</fullName>
    </submittedName>
</protein>